<protein>
    <recommendedName>
        <fullName evidence="6">Beta-Casp domain-containing protein</fullName>
    </recommendedName>
</protein>
<comment type="similarity">
    <text evidence="3">Belongs to the metallo-beta-lactamase superfamily. RNA-metabolizing metallo-beta-lactamase-like family. INTS9 subfamily.</text>
</comment>
<keyword evidence="8" id="KW-1185">Reference proteome</keyword>
<proteinExistence type="inferred from homology"/>
<dbReference type="InterPro" id="IPR022712">
    <property type="entry name" value="Beta_Casp"/>
</dbReference>
<accession>A0AAV0V332</accession>
<dbReference type="SUPFAM" id="SSF56281">
    <property type="entry name" value="Metallo-hydrolase/oxidoreductase"/>
    <property type="match status" value="1"/>
</dbReference>
<evidence type="ECO:0000313" key="7">
    <source>
        <dbReference type="EMBL" id="CAI5742958.1"/>
    </source>
</evidence>
<dbReference type="GO" id="GO:0005737">
    <property type="term" value="C:cytoplasm"/>
    <property type="evidence" value="ECO:0007669"/>
    <property type="project" value="UniProtKB-SubCell"/>
</dbReference>
<keyword evidence="5" id="KW-0539">Nucleus</keyword>
<organism evidence="7 8">
    <name type="scientific">Hyaloperonospora brassicae</name>
    <name type="common">Brassica downy mildew</name>
    <name type="synonym">Peronospora brassicae</name>
    <dbReference type="NCBI Taxonomy" id="162125"/>
    <lineage>
        <taxon>Eukaryota</taxon>
        <taxon>Sar</taxon>
        <taxon>Stramenopiles</taxon>
        <taxon>Oomycota</taxon>
        <taxon>Peronosporomycetes</taxon>
        <taxon>Peronosporales</taxon>
        <taxon>Peronosporaceae</taxon>
        <taxon>Hyaloperonospora</taxon>
    </lineage>
</organism>
<dbReference type="Gene3D" id="3.60.15.10">
    <property type="entry name" value="Ribonuclease Z/Hydroxyacylglutathione hydrolase-like"/>
    <property type="match status" value="1"/>
</dbReference>
<dbReference type="GO" id="GO:0032039">
    <property type="term" value="C:integrator complex"/>
    <property type="evidence" value="ECO:0007669"/>
    <property type="project" value="InterPro"/>
</dbReference>
<dbReference type="EMBL" id="CANTFL010001482">
    <property type="protein sequence ID" value="CAI5742958.1"/>
    <property type="molecule type" value="Genomic_DNA"/>
</dbReference>
<sequence length="623" mass="67634">MQSLQCDSKQGGGMMYRLQLPALSSVDVGALDVVLLSNYLTLLALPLLTEELGFTGKIYATHPTLEFGRVLMEELTALGQGENAAVFTFEGVADGLETELPMYSMKDIEACCKKVCCVEYSETVPMAYGVQVTALSSGYSMGASIWLVEGPNDRLAYVATSSGDYNRHPKELDLLPLVDCETLLLTDLKPDRDPHSSTEHMMERLLSGLTRVLDRGGVCIVPTSPCSVMFDLVEAIFAACLPNKQNVPMYFISDCASRIMELTHIGAEWLCEKKIAMLYAGENAFLHETLLKSNAFHAVAEVSVASATALQGGSILFVGHPSVKFGQGLELVQVLGNESRNAVFLIDPTVEPTQAFAPFRDLKIEKIVCPIDPRLSCGDVNQLIARCSPHNLIVPHEYSAAPPASTMEEADMSSHFSRVLPLHELTVAKSKTELLTFPMEPFRPIVIEKASKYLDGRLDSKLAAQVTITEVNGKAAACVNGVLNVKRKAYVLEPSASAISLPTGLSDEPKPKVSEKRKALSTASSDSACTLKGIDFKEASSLLLGQVDEDELTRQVKTHDPLAQVYISQGQGDADVFMSIPSLDARVTLWKETGKTLVETDKEDTRALLTAFILAQLVVIHQG</sequence>
<keyword evidence="4" id="KW-0963">Cytoplasm</keyword>
<dbReference type="InterPro" id="IPR027074">
    <property type="entry name" value="Integrator_9su"/>
</dbReference>
<evidence type="ECO:0000256" key="2">
    <source>
        <dbReference type="ARBA" id="ARBA00004496"/>
    </source>
</evidence>
<dbReference type="InterPro" id="IPR001279">
    <property type="entry name" value="Metallo-B-lactamas"/>
</dbReference>
<evidence type="ECO:0000256" key="3">
    <source>
        <dbReference type="ARBA" id="ARBA00006861"/>
    </source>
</evidence>
<dbReference type="PANTHER" id="PTHR46094">
    <property type="entry name" value="INTEGRATOR COMPLEX SUBUNIT 9"/>
    <property type="match status" value="1"/>
</dbReference>
<dbReference type="Pfam" id="PF16661">
    <property type="entry name" value="Lactamase_B_6"/>
    <property type="match status" value="1"/>
</dbReference>
<dbReference type="AlphaFoldDB" id="A0AAV0V332"/>
<gene>
    <name evidence="7" type="ORF">HBR001_LOCUS9241</name>
</gene>
<reference evidence="7" key="1">
    <citation type="submission" date="2022-12" db="EMBL/GenBank/DDBJ databases">
        <authorList>
            <person name="Webb A."/>
        </authorList>
    </citation>
    <scope>NUCLEOTIDE SEQUENCE</scope>
    <source>
        <strain evidence="7">Hp1</strain>
    </source>
</reference>
<evidence type="ECO:0000256" key="1">
    <source>
        <dbReference type="ARBA" id="ARBA00004123"/>
    </source>
</evidence>
<comment type="caution">
    <text evidence="7">The sequence shown here is derived from an EMBL/GenBank/DDBJ whole genome shotgun (WGS) entry which is preliminary data.</text>
</comment>
<dbReference type="GO" id="GO:0034472">
    <property type="term" value="P:snRNA 3'-end processing"/>
    <property type="evidence" value="ECO:0007669"/>
    <property type="project" value="TreeGrafter"/>
</dbReference>
<evidence type="ECO:0000256" key="5">
    <source>
        <dbReference type="ARBA" id="ARBA00023242"/>
    </source>
</evidence>
<feature type="domain" description="Beta-Casp" evidence="6">
    <location>
        <begin position="227"/>
        <end position="362"/>
    </location>
</feature>
<evidence type="ECO:0000256" key="4">
    <source>
        <dbReference type="ARBA" id="ARBA00022490"/>
    </source>
</evidence>
<evidence type="ECO:0000313" key="8">
    <source>
        <dbReference type="Proteomes" id="UP001162031"/>
    </source>
</evidence>
<evidence type="ECO:0000259" key="6">
    <source>
        <dbReference type="SMART" id="SM01027"/>
    </source>
</evidence>
<dbReference type="SMART" id="SM01027">
    <property type="entry name" value="Beta-Casp"/>
    <property type="match status" value="1"/>
</dbReference>
<dbReference type="Proteomes" id="UP001162031">
    <property type="component" value="Unassembled WGS sequence"/>
</dbReference>
<comment type="subcellular location">
    <subcellularLocation>
        <location evidence="2">Cytoplasm</location>
    </subcellularLocation>
    <subcellularLocation>
        <location evidence="1">Nucleus</location>
    </subcellularLocation>
</comment>
<name>A0AAV0V332_HYABA</name>
<dbReference type="PANTHER" id="PTHR46094:SF1">
    <property type="entry name" value="INTEGRATOR COMPLEX SUBUNIT 9"/>
    <property type="match status" value="1"/>
</dbReference>
<dbReference type="InterPro" id="IPR036866">
    <property type="entry name" value="RibonucZ/Hydroxyglut_hydro"/>
</dbReference>